<dbReference type="STRING" id="224999.GCA_001485475_02348"/>
<dbReference type="Gene3D" id="1.20.1640.10">
    <property type="entry name" value="Multidrug efflux transporter AcrB transmembrane domain"/>
    <property type="match status" value="1"/>
</dbReference>
<keyword evidence="2 9" id="KW-0813">Transport</keyword>
<feature type="domain" description="SecDF P1 head subdomain" evidence="12">
    <location>
        <begin position="130"/>
        <end position="227"/>
    </location>
</feature>
<evidence type="ECO:0000313" key="14">
    <source>
        <dbReference type="Proteomes" id="UP000062160"/>
    </source>
</evidence>
<dbReference type="SUPFAM" id="SSF82866">
    <property type="entry name" value="Multidrug efflux transporter AcrB transmembrane domain"/>
    <property type="match status" value="1"/>
</dbReference>
<comment type="similarity">
    <text evidence="9">Belongs to the SecD/SecF family. SecD subfamily.</text>
</comment>
<feature type="transmembrane region" description="Helical" evidence="9">
    <location>
        <begin position="373"/>
        <end position="396"/>
    </location>
</feature>
<evidence type="ECO:0000256" key="1">
    <source>
        <dbReference type="ARBA" id="ARBA00004651"/>
    </source>
</evidence>
<evidence type="ECO:0000256" key="6">
    <source>
        <dbReference type="ARBA" id="ARBA00022989"/>
    </source>
</evidence>
<comment type="function">
    <text evidence="9">Part of the Sec protein translocase complex. Interacts with the SecYEG preprotein conducting channel. SecDF uses the proton motive force (PMF) to complete protein translocation after the ATP-dependent function of SecA.</text>
</comment>
<dbReference type="GO" id="GO:0005886">
    <property type="term" value="C:plasma membrane"/>
    <property type="evidence" value="ECO:0007669"/>
    <property type="project" value="UniProtKB-SubCell"/>
</dbReference>
<dbReference type="GO" id="GO:0043952">
    <property type="term" value="P:protein transport by the Sec complex"/>
    <property type="evidence" value="ECO:0007669"/>
    <property type="project" value="UniProtKB-UniRule"/>
</dbReference>
<feature type="transmembrane region" description="Helical" evidence="9">
    <location>
        <begin position="341"/>
        <end position="367"/>
    </location>
</feature>
<dbReference type="NCBIfam" id="TIGR00916">
    <property type="entry name" value="2A0604s01"/>
    <property type="match status" value="1"/>
</dbReference>
<dbReference type="GO" id="GO:0006605">
    <property type="term" value="P:protein targeting"/>
    <property type="evidence" value="ECO:0007669"/>
    <property type="project" value="UniProtKB-UniRule"/>
</dbReference>
<dbReference type="Pfam" id="PF22599">
    <property type="entry name" value="SecDF_P1_head"/>
    <property type="match status" value="1"/>
</dbReference>
<evidence type="ECO:0000256" key="4">
    <source>
        <dbReference type="ARBA" id="ARBA00022692"/>
    </source>
</evidence>
<dbReference type="FunFam" id="1.20.1640.10:FF:000004">
    <property type="entry name" value="Protein translocase subunit SecD"/>
    <property type="match status" value="1"/>
</dbReference>
<dbReference type="InterPro" id="IPR048631">
    <property type="entry name" value="SecD_1st"/>
</dbReference>
<evidence type="ECO:0000259" key="10">
    <source>
        <dbReference type="Pfam" id="PF02355"/>
    </source>
</evidence>
<accession>A0A0U9HHE4</accession>
<keyword evidence="14" id="KW-1185">Reference proteome</keyword>
<dbReference type="InterPro" id="IPR055344">
    <property type="entry name" value="SecD_SecF_C_bact"/>
</dbReference>
<dbReference type="EMBL" id="DF977003">
    <property type="protein sequence ID" value="GAQ26304.1"/>
    <property type="molecule type" value="Genomic_DNA"/>
</dbReference>
<dbReference type="Proteomes" id="UP000062160">
    <property type="component" value="Unassembled WGS sequence"/>
</dbReference>
<evidence type="ECO:0000259" key="11">
    <source>
        <dbReference type="Pfam" id="PF21760"/>
    </source>
</evidence>
<dbReference type="Gene3D" id="3.30.70.3220">
    <property type="match status" value="1"/>
</dbReference>
<dbReference type="Pfam" id="PF21760">
    <property type="entry name" value="SecD_1st"/>
    <property type="match status" value="1"/>
</dbReference>
<organism evidence="13">
    <name type="scientific">Tepidanaerobacter syntrophicus</name>
    <dbReference type="NCBI Taxonomy" id="224999"/>
    <lineage>
        <taxon>Bacteria</taxon>
        <taxon>Bacillati</taxon>
        <taxon>Bacillota</taxon>
        <taxon>Clostridia</taxon>
        <taxon>Thermosediminibacterales</taxon>
        <taxon>Tepidanaerobacteraceae</taxon>
        <taxon>Tepidanaerobacter</taxon>
    </lineage>
</organism>
<feature type="domain" description="Protein translocase subunit SecDF P1" evidence="11">
    <location>
        <begin position="74"/>
        <end position="129"/>
    </location>
</feature>
<keyword evidence="8 9" id="KW-0472">Membrane</keyword>
<dbReference type="AlphaFoldDB" id="A0A0U9HHE4"/>
<keyword evidence="5 9" id="KW-0653">Protein transport</keyword>
<evidence type="ECO:0000256" key="7">
    <source>
        <dbReference type="ARBA" id="ARBA00023010"/>
    </source>
</evidence>
<dbReference type="InterPro" id="IPR048634">
    <property type="entry name" value="SecD_SecF_C"/>
</dbReference>
<dbReference type="GO" id="GO:0065002">
    <property type="term" value="P:intracellular protein transmembrane transport"/>
    <property type="evidence" value="ECO:0007669"/>
    <property type="project" value="UniProtKB-UniRule"/>
</dbReference>
<dbReference type="Pfam" id="PF02355">
    <property type="entry name" value="SecD_SecF_C"/>
    <property type="match status" value="1"/>
</dbReference>
<dbReference type="NCBIfam" id="TIGR01129">
    <property type="entry name" value="secD"/>
    <property type="match status" value="1"/>
</dbReference>
<evidence type="ECO:0000256" key="8">
    <source>
        <dbReference type="ARBA" id="ARBA00023136"/>
    </source>
</evidence>
<feature type="transmembrane region" description="Helical" evidence="9">
    <location>
        <begin position="301"/>
        <end position="320"/>
    </location>
</feature>
<comment type="subcellular location">
    <subcellularLocation>
        <location evidence="1 9">Cell membrane</location>
        <topology evidence="1 9">Multi-pass membrane protein</topology>
    </subcellularLocation>
</comment>
<dbReference type="RefSeq" id="WP_059034258.1">
    <property type="nucleotide sequence ID" value="NZ_BSDN01000004.1"/>
</dbReference>
<keyword evidence="3 9" id="KW-1003">Cell membrane</keyword>
<evidence type="ECO:0000256" key="5">
    <source>
        <dbReference type="ARBA" id="ARBA00022927"/>
    </source>
</evidence>
<name>A0A0U9HHE4_9FIRM</name>
<keyword evidence="4 9" id="KW-0812">Transmembrane</keyword>
<reference evidence="13" key="1">
    <citation type="journal article" date="2016" name="Genome Announc.">
        <title>Draft Genome Sequence of the Syntrophic Lactate-Degrading Bacterium Tepidanaerobacter syntrophicus JLT.</title>
        <authorList>
            <person name="Matsuura N."/>
            <person name="Ohashi A."/>
            <person name="Tourlousse D.M."/>
            <person name="Sekiguchi Y."/>
        </authorList>
    </citation>
    <scope>NUCLEOTIDE SEQUENCE [LARGE SCALE GENOMIC DNA]</scope>
    <source>
        <strain evidence="13">JL</strain>
    </source>
</reference>
<feature type="transmembrane region" description="Helical" evidence="9">
    <location>
        <begin position="277"/>
        <end position="295"/>
    </location>
</feature>
<evidence type="ECO:0000256" key="3">
    <source>
        <dbReference type="ARBA" id="ARBA00022475"/>
    </source>
</evidence>
<evidence type="ECO:0000259" key="12">
    <source>
        <dbReference type="Pfam" id="PF22599"/>
    </source>
</evidence>
<dbReference type="InterPro" id="IPR001036">
    <property type="entry name" value="Acrflvin-R"/>
</dbReference>
<sequence>MNSQTKSLIKIIAIVIAAAILGYATLVGFQIGDYKVLPIKDSIKLGLDLRGGVSVLLEAKPKPGEKITDEKMAGAEKVIRSRVDQLGVAEPLIVRQGSNRILVELPGVEDSKKALEIIGKTASLQFVGPDSKVILTGDDVQDAKAVYGQQNEPMVSLKFDAEGAKKFAEATKEYLGKPIAIVLDNEVISAPVVQDVIANGEAVITNLESIEKAAELAALIRAGALPVDLEQRQVMTVGPTLGSDSLNKSLRAGVIGVIIVLLFMLIYYRLPGLVADFALLIYIMLVLNIFSAIGATLTLPGIAGFILSIGMAVDANVLIFERMKEELRNGKTLRASLTAGFTRAFSTIIDSNVTTAIAAVVLLYFGAGSIKGFAVTLLIGIAVSMFTAVTVTRIVLANLINVHSFKNIKLLFGVEGVKK</sequence>
<feature type="transmembrane region" description="Helical" evidence="9">
    <location>
        <begin position="250"/>
        <end position="270"/>
    </location>
</feature>
<gene>
    <name evidence="9" type="primary">secD</name>
    <name evidence="13" type="ORF">TSYNT_9568</name>
</gene>
<evidence type="ECO:0000313" key="13">
    <source>
        <dbReference type="EMBL" id="GAQ26304.1"/>
    </source>
</evidence>
<dbReference type="PRINTS" id="PR00702">
    <property type="entry name" value="ACRIFLAVINRP"/>
</dbReference>
<dbReference type="GO" id="GO:0015450">
    <property type="term" value="F:protein-transporting ATPase activity"/>
    <property type="evidence" value="ECO:0007669"/>
    <property type="project" value="InterPro"/>
</dbReference>
<comment type="subunit">
    <text evidence="9">Forms a complex with SecF. Part of the essential Sec protein translocation apparatus which comprises SecA, SecYEG and auxiliary proteins SecDF. Other proteins may also be involved.</text>
</comment>
<protein>
    <recommendedName>
        <fullName evidence="9">Protein translocase subunit SecD</fullName>
    </recommendedName>
</protein>
<dbReference type="InterPro" id="IPR005791">
    <property type="entry name" value="SecD"/>
</dbReference>
<feature type="domain" description="Protein export membrane protein SecD/SecF C-terminal" evidence="10">
    <location>
        <begin position="228"/>
        <end position="399"/>
    </location>
</feature>
<keyword evidence="7 9" id="KW-0811">Translocation</keyword>
<dbReference type="InterPro" id="IPR022813">
    <property type="entry name" value="SecD/SecF_arch_bac"/>
</dbReference>
<dbReference type="PANTHER" id="PTHR30081:SF1">
    <property type="entry name" value="PROTEIN TRANSLOCASE SUBUNIT SECD"/>
    <property type="match status" value="1"/>
</dbReference>
<evidence type="ECO:0000256" key="9">
    <source>
        <dbReference type="HAMAP-Rule" id="MF_01463"/>
    </source>
</evidence>
<keyword evidence="6 9" id="KW-1133">Transmembrane helix</keyword>
<feature type="transmembrane region" description="Helical" evidence="9">
    <location>
        <begin position="12"/>
        <end position="32"/>
    </location>
</feature>
<dbReference type="OrthoDB" id="9805019at2"/>
<dbReference type="HAMAP" id="MF_01463_B">
    <property type="entry name" value="SecD_B"/>
    <property type="match status" value="1"/>
</dbReference>
<dbReference type="PANTHER" id="PTHR30081">
    <property type="entry name" value="PROTEIN-EXPORT MEMBRANE PROTEIN SEC"/>
    <property type="match status" value="1"/>
</dbReference>
<dbReference type="InterPro" id="IPR054384">
    <property type="entry name" value="SecDF_P1_head"/>
</dbReference>
<proteinExistence type="inferred from homology"/>
<evidence type="ECO:0000256" key="2">
    <source>
        <dbReference type="ARBA" id="ARBA00022448"/>
    </source>
</evidence>